<dbReference type="OrthoDB" id="10358479at2759"/>
<dbReference type="InterPro" id="IPR008979">
    <property type="entry name" value="Galactose-bd-like_sf"/>
</dbReference>
<evidence type="ECO:0000256" key="2">
    <source>
        <dbReference type="SAM" id="SignalP"/>
    </source>
</evidence>
<accession>A0A913XPD9</accession>
<protein>
    <recommendedName>
        <fullName evidence="3">F5/8 type C domain-containing protein</fullName>
    </recommendedName>
</protein>
<feature type="domain" description="F5/8 type C" evidence="3">
    <location>
        <begin position="217"/>
        <end position="340"/>
    </location>
</feature>
<feature type="domain" description="F5/8 type C" evidence="3">
    <location>
        <begin position="73"/>
        <end position="161"/>
    </location>
</feature>
<keyword evidence="1" id="KW-0472">Membrane</keyword>
<dbReference type="InterPro" id="IPR000421">
    <property type="entry name" value="FA58C"/>
</dbReference>
<dbReference type="Pfam" id="PF00754">
    <property type="entry name" value="F5_F8_type_C"/>
    <property type="match status" value="2"/>
</dbReference>
<sequence>MYWFMVAFFHGLFILMLRLSSCSAGCEGLDSVAGSCSTIGNCTAETGQPPSIVECYDRPQNMHICTFETVTDRVPKELGVKVAENVFQLPDAHFTASSNQDNAKYARIGLPSNKTWCADNANQWLEIDLGTVVTVTRIELVPVGNTDAVNFTVTYRTNSSNPMQMYLSGSEFRSTANNTCHHLFIMNTDTIRINSKTSNSCFRLAVYGQLPDRLNTPQELGVGVPLGPSPYYRIPDSKFKASSNQEDAKYARVGLKGDKRWCAATNDKNPWLEIVLDVAKTVERIDVQGDPTRLEVKFWLSYKTQKTGVAFTDYRNRKIFTSKNGSSTHYISITEPYSIRINLNTSKPCLRVAIYGDPKRDNYIKEVVQVVPVPVTTQPTAIFLGRDSLSSSDFHKGFVIWVLFLAVFVFLLLVFLTFLFCWCCRREREFQPKSEKVTRVTSTNYVPSWRTIDAKAEKGYIATQEVQEVKIAFGDEYIPPDLKKEKLDPNDEDNYRHKIFSFRGWEGTKTPAIKVEKPPSIQNE</sequence>
<evidence type="ECO:0000313" key="4">
    <source>
        <dbReference type="EnsemblMetazoa" id="XP_020907237.1"/>
    </source>
</evidence>
<evidence type="ECO:0000313" key="5">
    <source>
        <dbReference type="Proteomes" id="UP000887567"/>
    </source>
</evidence>
<feature type="transmembrane region" description="Helical" evidence="1">
    <location>
        <begin position="398"/>
        <end position="423"/>
    </location>
</feature>
<evidence type="ECO:0000259" key="3">
    <source>
        <dbReference type="PROSITE" id="PS50022"/>
    </source>
</evidence>
<keyword evidence="1" id="KW-0812">Transmembrane</keyword>
<name>A0A913XPD9_EXADI</name>
<organism evidence="4 5">
    <name type="scientific">Exaiptasia diaphana</name>
    <name type="common">Tropical sea anemone</name>
    <name type="synonym">Aiptasia pulchella</name>
    <dbReference type="NCBI Taxonomy" id="2652724"/>
    <lineage>
        <taxon>Eukaryota</taxon>
        <taxon>Metazoa</taxon>
        <taxon>Cnidaria</taxon>
        <taxon>Anthozoa</taxon>
        <taxon>Hexacorallia</taxon>
        <taxon>Actiniaria</taxon>
        <taxon>Aiptasiidae</taxon>
        <taxon>Exaiptasia</taxon>
    </lineage>
</organism>
<dbReference type="KEGG" id="epa:110245309"/>
<dbReference type="GeneID" id="110245309"/>
<dbReference type="SUPFAM" id="SSF49785">
    <property type="entry name" value="Galactose-binding domain-like"/>
    <property type="match status" value="2"/>
</dbReference>
<feature type="chain" id="PRO_5037892821" description="F5/8 type C domain-containing protein" evidence="2">
    <location>
        <begin position="25"/>
        <end position="524"/>
    </location>
</feature>
<reference evidence="4" key="1">
    <citation type="submission" date="2022-11" db="UniProtKB">
        <authorList>
            <consortium name="EnsemblMetazoa"/>
        </authorList>
    </citation>
    <scope>IDENTIFICATION</scope>
</reference>
<evidence type="ECO:0000256" key="1">
    <source>
        <dbReference type="SAM" id="Phobius"/>
    </source>
</evidence>
<feature type="signal peptide" evidence="2">
    <location>
        <begin position="1"/>
        <end position="24"/>
    </location>
</feature>
<keyword evidence="1" id="KW-1133">Transmembrane helix</keyword>
<proteinExistence type="predicted"/>
<dbReference type="AlphaFoldDB" id="A0A913XPD9"/>
<dbReference type="EnsemblMetazoa" id="XM_021051578.2">
    <property type="protein sequence ID" value="XP_020907237.1"/>
    <property type="gene ID" value="LOC110245309"/>
</dbReference>
<dbReference type="PANTHER" id="PTHR24543">
    <property type="entry name" value="MULTICOPPER OXIDASE-RELATED"/>
    <property type="match status" value="1"/>
</dbReference>
<dbReference type="Gene3D" id="2.60.120.260">
    <property type="entry name" value="Galactose-binding domain-like"/>
    <property type="match status" value="2"/>
</dbReference>
<dbReference type="Proteomes" id="UP000887567">
    <property type="component" value="Unplaced"/>
</dbReference>
<keyword evidence="2" id="KW-0732">Signal</keyword>
<dbReference type="PROSITE" id="PS50022">
    <property type="entry name" value="FA58C_3"/>
    <property type="match status" value="2"/>
</dbReference>
<dbReference type="RefSeq" id="XP_020907237.1">
    <property type="nucleotide sequence ID" value="XM_021051578.2"/>
</dbReference>
<keyword evidence="5" id="KW-1185">Reference proteome</keyword>